<evidence type="ECO:0000256" key="2">
    <source>
        <dbReference type="ARBA" id="ARBA00023015"/>
    </source>
</evidence>
<gene>
    <name evidence="7" type="ORF">CQW29_19095</name>
</gene>
<dbReference type="InterPro" id="IPR013325">
    <property type="entry name" value="RNA_pol_sigma_r2"/>
</dbReference>
<dbReference type="SUPFAM" id="SSF88946">
    <property type="entry name" value="Sigma2 domain of RNA polymerase sigma factors"/>
    <property type="match status" value="1"/>
</dbReference>
<dbReference type="SUPFAM" id="SSF88659">
    <property type="entry name" value="Sigma3 and sigma4 domains of RNA polymerase sigma factors"/>
    <property type="match status" value="1"/>
</dbReference>
<dbReference type="InterPro" id="IPR007627">
    <property type="entry name" value="RNA_pol_sigma70_r2"/>
</dbReference>
<dbReference type="PANTHER" id="PTHR43133">
    <property type="entry name" value="RNA POLYMERASE ECF-TYPE SIGMA FACTO"/>
    <property type="match status" value="1"/>
</dbReference>
<dbReference type="PANTHER" id="PTHR43133:SF63">
    <property type="entry name" value="RNA POLYMERASE SIGMA FACTOR FECI-RELATED"/>
    <property type="match status" value="1"/>
</dbReference>
<dbReference type="GO" id="GO:0016987">
    <property type="term" value="F:sigma factor activity"/>
    <property type="evidence" value="ECO:0007669"/>
    <property type="project" value="UniProtKB-KW"/>
</dbReference>
<feature type="domain" description="RNA polymerase sigma-70 region 2" evidence="5">
    <location>
        <begin position="11"/>
        <end position="75"/>
    </location>
</feature>
<dbReference type="InterPro" id="IPR014284">
    <property type="entry name" value="RNA_pol_sigma-70_dom"/>
</dbReference>
<dbReference type="GO" id="GO:0006352">
    <property type="term" value="P:DNA-templated transcription initiation"/>
    <property type="evidence" value="ECO:0007669"/>
    <property type="project" value="InterPro"/>
</dbReference>
<evidence type="ECO:0000313" key="7">
    <source>
        <dbReference type="EMBL" id="PRD13852.1"/>
    </source>
</evidence>
<dbReference type="Pfam" id="PF04542">
    <property type="entry name" value="Sigma70_r2"/>
    <property type="match status" value="1"/>
</dbReference>
<keyword evidence="3" id="KW-0731">Sigma factor</keyword>
<keyword evidence="4" id="KW-0804">Transcription</keyword>
<dbReference type="OrthoDB" id="9797134at2"/>
<dbReference type="InterPro" id="IPR039425">
    <property type="entry name" value="RNA_pol_sigma-70-like"/>
</dbReference>
<dbReference type="AlphaFoldDB" id="A0A2S9I7T0"/>
<reference evidence="7 8" key="1">
    <citation type="submission" date="2017-10" db="EMBL/GenBank/DDBJ databases">
        <title>Draft genome of two endophytic bacteria isolated from 'guarana' Paullinia cupana (Mart.) Ducke.</title>
        <authorList>
            <person name="Siqueira K.A."/>
            <person name="Liotti R.G."/>
            <person name="Mendes T.A."/>
            <person name="Soares M.A."/>
        </authorList>
    </citation>
    <scope>NUCLEOTIDE SEQUENCE [LARGE SCALE GENOMIC DNA]</scope>
    <source>
        <strain evidence="7 8">342</strain>
    </source>
</reference>
<comment type="caution">
    <text evidence="7">The sequence shown here is derived from an EMBL/GenBank/DDBJ whole genome shotgun (WGS) entry which is preliminary data.</text>
</comment>
<dbReference type="CDD" id="cd06171">
    <property type="entry name" value="Sigma70_r4"/>
    <property type="match status" value="1"/>
</dbReference>
<evidence type="ECO:0000313" key="8">
    <source>
        <dbReference type="Proteomes" id="UP000239181"/>
    </source>
</evidence>
<evidence type="ECO:0000256" key="1">
    <source>
        <dbReference type="ARBA" id="ARBA00010641"/>
    </source>
</evidence>
<protein>
    <submittedName>
        <fullName evidence="7">RNA polymerase subunit sigma-70</fullName>
    </submittedName>
</protein>
<dbReference type="GO" id="GO:0003677">
    <property type="term" value="F:DNA binding"/>
    <property type="evidence" value="ECO:0007669"/>
    <property type="project" value="InterPro"/>
</dbReference>
<evidence type="ECO:0000259" key="6">
    <source>
        <dbReference type="Pfam" id="PF08281"/>
    </source>
</evidence>
<organism evidence="7 8">
    <name type="scientific">Pantoea coffeiphila</name>
    <dbReference type="NCBI Taxonomy" id="1465635"/>
    <lineage>
        <taxon>Bacteria</taxon>
        <taxon>Pseudomonadati</taxon>
        <taxon>Pseudomonadota</taxon>
        <taxon>Gammaproteobacteria</taxon>
        <taxon>Enterobacterales</taxon>
        <taxon>Erwiniaceae</taxon>
        <taxon>Pantoea</taxon>
    </lineage>
</organism>
<name>A0A2S9I7T0_9GAMM</name>
<accession>A0A2S9I7T0</accession>
<comment type="similarity">
    <text evidence="1">Belongs to the sigma-70 factor family. ECF subfamily.</text>
</comment>
<dbReference type="InterPro" id="IPR013249">
    <property type="entry name" value="RNA_pol_sigma70_r4_t2"/>
</dbReference>
<keyword evidence="8" id="KW-1185">Reference proteome</keyword>
<proteinExistence type="inferred from homology"/>
<evidence type="ECO:0000256" key="3">
    <source>
        <dbReference type="ARBA" id="ARBA00023082"/>
    </source>
</evidence>
<dbReference type="NCBIfam" id="TIGR02937">
    <property type="entry name" value="sigma70-ECF"/>
    <property type="match status" value="1"/>
</dbReference>
<dbReference type="EMBL" id="PDET01000015">
    <property type="protein sequence ID" value="PRD13852.1"/>
    <property type="molecule type" value="Genomic_DNA"/>
</dbReference>
<dbReference type="InterPro" id="IPR013324">
    <property type="entry name" value="RNA_pol_sigma_r3/r4-like"/>
</dbReference>
<evidence type="ECO:0000259" key="5">
    <source>
        <dbReference type="Pfam" id="PF04542"/>
    </source>
</evidence>
<dbReference type="Pfam" id="PF08281">
    <property type="entry name" value="Sigma70_r4_2"/>
    <property type="match status" value="1"/>
</dbReference>
<feature type="domain" description="RNA polymerase sigma factor 70 region 4 type 2" evidence="6">
    <location>
        <begin position="109"/>
        <end position="159"/>
    </location>
</feature>
<dbReference type="RefSeq" id="WP_105594327.1">
    <property type="nucleotide sequence ID" value="NZ_PDET01000015.1"/>
</dbReference>
<sequence>MADKGKDLAALYLSERKRLERQIDRKVGCRSTASDLVQDIFLRLWEKAVEWKGDSAAYLSRCARNAAIDHLRAEKTREAYLQGELPEPFSEPPLSPHEILAAEQNIRHIDEVLASLPEKTRHIFLLNRVHGRSFSEIAGVMGISSRAVAKHMARAVAALDLSATGVNNVD</sequence>
<keyword evidence="2" id="KW-0805">Transcription regulation</keyword>
<dbReference type="Gene3D" id="1.10.1740.10">
    <property type="match status" value="1"/>
</dbReference>
<dbReference type="InterPro" id="IPR036388">
    <property type="entry name" value="WH-like_DNA-bd_sf"/>
</dbReference>
<dbReference type="Gene3D" id="1.10.10.10">
    <property type="entry name" value="Winged helix-like DNA-binding domain superfamily/Winged helix DNA-binding domain"/>
    <property type="match status" value="1"/>
</dbReference>
<evidence type="ECO:0000256" key="4">
    <source>
        <dbReference type="ARBA" id="ARBA00023163"/>
    </source>
</evidence>
<dbReference type="Proteomes" id="UP000239181">
    <property type="component" value="Unassembled WGS sequence"/>
</dbReference>